<dbReference type="SUPFAM" id="SSF51905">
    <property type="entry name" value="FAD/NAD(P)-binding domain"/>
    <property type="match status" value="1"/>
</dbReference>
<dbReference type="PANTHER" id="PTHR43661:SF3">
    <property type="entry name" value="D-XYLONATE DEHYDRATASE YAGF-RELATED"/>
    <property type="match status" value="1"/>
</dbReference>
<dbReference type="InterPro" id="IPR000581">
    <property type="entry name" value="ILV_EDD_N"/>
</dbReference>
<dbReference type="Gene3D" id="3.50.30.80">
    <property type="entry name" value="IlvD/EDD C-terminal domain-like"/>
    <property type="match status" value="1"/>
</dbReference>
<dbReference type="Pfam" id="PF12831">
    <property type="entry name" value="FAD_oxidored"/>
    <property type="match status" value="1"/>
</dbReference>
<dbReference type="PROSITE" id="PS00886">
    <property type="entry name" value="ILVD_EDD_1"/>
    <property type="match status" value="1"/>
</dbReference>
<evidence type="ECO:0000256" key="5">
    <source>
        <dbReference type="ARBA" id="ARBA00023304"/>
    </source>
</evidence>
<dbReference type="Proteomes" id="UP001324287">
    <property type="component" value="Chromosome"/>
</dbReference>
<organism evidence="9 10">
    <name type="scientific">Blastococcus brunescens</name>
    <dbReference type="NCBI Taxonomy" id="1564165"/>
    <lineage>
        <taxon>Bacteria</taxon>
        <taxon>Bacillati</taxon>
        <taxon>Actinomycetota</taxon>
        <taxon>Actinomycetes</taxon>
        <taxon>Geodermatophilales</taxon>
        <taxon>Geodermatophilaceae</taxon>
        <taxon>Blastococcus</taxon>
    </lineage>
</organism>
<dbReference type="InterPro" id="IPR056740">
    <property type="entry name" value="ILV_EDD_C"/>
</dbReference>
<evidence type="ECO:0000256" key="2">
    <source>
        <dbReference type="ARBA" id="ARBA00022714"/>
    </source>
</evidence>
<keyword evidence="5" id="KW-0100">Branched-chain amino acid biosynthesis</keyword>
<dbReference type="RefSeq" id="WP_324274202.1">
    <property type="nucleotide sequence ID" value="NZ_CP141261.1"/>
</dbReference>
<evidence type="ECO:0000256" key="6">
    <source>
        <dbReference type="SAM" id="MobiDB-lite"/>
    </source>
</evidence>
<keyword evidence="2" id="KW-0001">2Fe-2S</keyword>
<keyword evidence="5" id="KW-0028">Amino-acid biosynthesis</keyword>
<evidence type="ECO:0000256" key="3">
    <source>
        <dbReference type="ARBA" id="ARBA00023014"/>
    </source>
</evidence>
<reference evidence="9 10" key="1">
    <citation type="submission" date="2023-12" db="EMBL/GenBank/DDBJ databases">
        <title>Blastococcus brunescens sp. nov., an actonobacterium isolated from sandstone collected in sahara desert.</title>
        <authorList>
            <person name="Gtari M."/>
            <person name="Ghodhbane F."/>
        </authorList>
    </citation>
    <scope>NUCLEOTIDE SEQUENCE [LARGE SCALE GENOMIC DNA]</scope>
    <source>
        <strain evidence="9 10">BMG 8361</strain>
    </source>
</reference>
<dbReference type="InterPro" id="IPR020558">
    <property type="entry name" value="DiOHA_6PGluconate_deHydtase_CS"/>
</dbReference>
<dbReference type="SUPFAM" id="SSF52016">
    <property type="entry name" value="LeuD/IlvD-like"/>
    <property type="match status" value="1"/>
</dbReference>
<feature type="region of interest" description="Disordered" evidence="6">
    <location>
        <begin position="769"/>
        <end position="807"/>
    </location>
</feature>
<feature type="domain" description="Dihydroxy-acid/6-phosphogluconate dehydratase C-terminal" evidence="8">
    <location>
        <begin position="329"/>
        <end position="521"/>
    </location>
</feature>
<keyword evidence="3" id="KW-0411">Iron-sulfur</keyword>
<dbReference type="GO" id="GO:0004160">
    <property type="term" value="F:dihydroxy-acid dehydratase activity"/>
    <property type="evidence" value="ECO:0007669"/>
    <property type="project" value="UniProtKB-EC"/>
</dbReference>
<comment type="similarity">
    <text evidence="1">Belongs to the IlvD/Edd family.</text>
</comment>
<evidence type="ECO:0000313" key="9">
    <source>
        <dbReference type="EMBL" id="WRL62853.1"/>
    </source>
</evidence>
<evidence type="ECO:0000259" key="8">
    <source>
        <dbReference type="Pfam" id="PF24877"/>
    </source>
</evidence>
<dbReference type="PANTHER" id="PTHR43661">
    <property type="entry name" value="D-XYLONATE DEHYDRATASE"/>
    <property type="match status" value="1"/>
</dbReference>
<keyword evidence="4 9" id="KW-0456">Lyase</keyword>
<dbReference type="SUPFAM" id="SSF143975">
    <property type="entry name" value="IlvD/EDD N-terminal domain-like"/>
    <property type="match status" value="1"/>
</dbReference>
<feature type="compositionally biased region" description="Low complexity" evidence="6">
    <location>
        <begin position="771"/>
        <end position="784"/>
    </location>
</feature>
<gene>
    <name evidence="9" type="ORF">U6N30_23650</name>
</gene>
<dbReference type="Gene3D" id="3.50.50.60">
    <property type="entry name" value="FAD/NAD(P)-binding domain"/>
    <property type="match status" value="1"/>
</dbReference>
<keyword evidence="2" id="KW-0408">Iron</keyword>
<name>A0ABZ1AYX7_9ACTN</name>
<dbReference type="InterPro" id="IPR042096">
    <property type="entry name" value="Dihydro-acid_dehy_C"/>
</dbReference>
<dbReference type="EC" id="4.2.1.9" evidence="9"/>
<keyword evidence="2" id="KW-0479">Metal-binding</keyword>
<evidence type="ECO:0000259" key="7">
    <source>
        <dbReference type="Pfam" id="PF00920"/>
    </source>
</evidence>
<dbReference type="InterPro" id="IPR037237">
    <property type="entry name" value="IlvD/EDD_N"/>
</dbReference>
<sequence>MTKPKIAVVNSSSKLAICFSHLDGIVPTLEEAIRAAGGLPFEVRTAAPADFITSAGRDGRYILPSRDLITNDIEVAVEGAQLDGMVTLASCDKTGPAHLMAAARLDIPTIVVGCGYQPSGEYRGEHVDIEEVFLAAGSVAAGRMSLEHLCGMADNAIRGPGVCAGLGTANTMHMACEALGMSLTGTTPVLANSPAMWDGVRRAGARIVELVTEGQRPREVLTAGAFHNAVTLMLATSASVNSIKHLQAVAHEAACPVDVPELFADLADRVPLLCAVRPNGPHFIEQLEAAGGTRAVLSQLADLLDLDARTVDGGTLRDVLRGATVADEEVVRPVDRPFGTRPSIVIVRGSLAPGGAVVKRPVVDRGARRFEGTALCYSSRDEALAGLARGEVQPGTVLVVRGLGVVGGPGMALGSAVVFALEGAGLGDSVAVVTDGQMSGLVNVGTVVGEVTPEAALRGPLALVEDGDRIVIDVDRRTVDLDVPEDVLAERRSGLGSPDLGPDHGWLSAYRRLVSTVPGGAVLTAPPRPSPRGGLVTHSWVEEPGRRTPILGEYDVVVVGGGPAGVMAAAAAARAGRSTILVERNGYTGGAGSAGGLSTFCGLHANVHGEHRQVVHGLADELLERIDALDGLNEPHLSFADRILAQAYDISAYKIALDDMLVESGVTLLFHALAVGVVMADEHRVDALLVESKSGRGAIRGRIFVDGSGDGDLAAWAGAPYEKTDPAHGMLYPSLMFRINGVDADAAHATQGRLPALMEDAEQAGLFQFPASGRSSARSATRWSGEPTSPSCPTPTAVRSTAPTSGN</sequence>
<proteinExistence type="inferred from homology"/>
<dbReference type="EMBL" id="CP141261">
    <property type="protein sequence ID" value="WRL62853.1"/>
    <property type="molecule type" value="Genomic_DNA"/>
</dbReference>
<feature type="domain" description="Dihydroxy-acid/6-phosphogluconate dehydratase N-terminal" evidence="7">
    <location>
        <begin position="3"/>
        <end position="318"/>
    </location>
</feature>
<feature type="compositionally biased region" description="Polar residues" evidence="6">
    <location>
        <begin position="797"/>
        <end position="807"/>
    </location>
</feature>
<evidence type="ECO:0000256" key="4">
    <source>
        <dbReference type="ARBA" id="ARBA00023239"/>
    </source>
</evidence>
<dbReference type="Pfam" id="PF24877">
    <property type="entry name" value="ILV_EDD_C"/>
    <property type="match status" value="1"/>
</dbReference>
<accession>A0ABZ1AYX7</accession>
<dbReference type="Pfam" id="PF00920">
    <property type="entry name" value="ILVD_EDD_N"/>
    <property type="match status" value="1"/>
</dbReference>
<keyword evidence="10" id="KW-1185">Reference proteome</keyword>
<protein>
    <submittedName>
        <fullName evidence="9">Dihydroxy-acid dehydratase</fullName>
        <ecNumber evidence="9">4.2.1.9</ecNumber>
    </submittedName>
</protein>
<evidence type="ECO:0000313" key="10">
    <source>
        <dbReference type="Proteomes" id="UP001324287"/>
    </source>
</evidence>
<evidence type="ECO:0000256" key="1">
    <source>
        <dbReference type="ARBA" id="ARBA00006486"/>
    </source>
</evidence>
<dbReference type="InterPro" id="IPR036188">
    <property type="entry name" value="FAD/NAD-bd_sf"/>
</dbReference>